<dbReference type="PATRIC" id="fig|1307761.3.peg.804"/>
<comment type="catalytic activity">
    <reaction evidence="9 10">
        <text>L-glutamine + H2O = L-glutamate + NH4(+)</text>
        <dbReference type="Rhea" id="RHEA:15889"/>
        <dbReference type="ChEBI" id="CHEBI:15377"/>
        <dbReference type="ChEBI" id="CHEBI:28938"/>
        <dbReference type="ChEBI" id="CHEBI:29985"/>
        <dbReference type="ChEBI" id="CHEBI:58359"/>
        <dbReference type="EC" id="3.5.1.2"/>
    </reaction>
</comment>
<keyword evidence="10" id="KW-0963">Cytoplasm</keyword>
<evidence type="ECO:0000313" key="13">
    <source>
        <dbReference type="EMBL" id="AHC14225.1"/>
    </source>
</evidence>
<keyword evidence="5 10" id="KW-0315">Glutamine amidotransferase</keyword>
<evidence type="ECO:0000256" key="1">
    <source>
        <dbReference type="ARBA" id="ARBA00005091"/>
    </source>
</evidence>
<dbReference type="GO" id="GO:0004359">
    <property type="term" value="F:glutaminase activity"/>
    <property type="evidence" value="ECO:0007669"/>
    <property type="project" value="UniProtKB-EC"/>
</dbReference>
<evidence type="ECO:0000256" key="5">
    <source>
        <dbReference type="ARBA" id="ARBA00022962"/>
    </source>
</evidence>
<dbReference type="UniPathway" id="UPA00031">
    <property type="reaction ID" value="UER00010"/>
</dbReference>
<dbReference type="InterPro" id="IPR029062">
    <property type="entry name" value="Class_I_gatase-like"/>
</dbReference>
<dbReference type="SUPFAM" id="SSF52317">
    <property type="entry name" value="Class I glutamine amidotransferase-like"/>
    <property type="match status" value="1"/>
</dbReference>
<evidence type="ECO:0000256" key="11">
    <source>
        <dbReference type="PIRSR" id="PIRSR000495-1"/>
    </source>
</evidence>
<evidence type="ECO:0000256" key="10">
    <source>
        <dbReference type="HAMAP-Rule" id="MF_00278"/>
    </source>
</evidence>
<reference evidence="13 14" key="1">
    <citation type="journal article" date="2015" name="Stand. Genomic Sci.">
        <title>Complete genome sequence and description of Salinispira pacifica gen. nov., sp. nov., a novel spirochaete isolated form a hypersaline microbial mat.</title>
        <authorList>
            <person name="Ben Hania W."/>
            <person name="Joseph M."/>
            <person name="Schumann P."/>
            <person name="Bunk B."/>
            <person name="Fiebig A."/>
            <person name="Sproer C."/>
            <person name="Klenk H.P."/>
            <person name="Fardeau M.L."/>
            <person name="Spring S."/>
        </authorList>
    </citation>
    <scope>NUCLEOTIDE SEQUENCE [LARGE SCALE GENOMIC DNA]</scope>
    <source>
        <strain evidence="13 14">L21-RPul-D2</strain>
    </source>
</reference>
<dbReference type="CDD" id="cd01748">
    <property type="entry name" value="GATase1_IGP_Synthase"/>
    <property type="match status" value="1"/>
</dbReference>
<proteinExistence type="inferred from homology"/>
<dbReference type="PIRSF" id="PIRSF000495">
    <property type="entry name" value="Amidotransf_hisH"/>
    <property type="match status" value="1"/>
</dbReference>
<evidence type="ECO:0000256" key="6">
    <source>
        <dbReference type="ARBA" id="ARBA00023102"/>
    </source>
</evidence>
<dbReference type="NCBIfam" id="TIGR01855">
    <property type="entry name" value="IMP_synth_hisH"/>
    <property type="match status" value="1"/>
</dbReference>
<keyword evidence="4 10" id="KW-0378">Hydrolase</keyword>
<dbReference type="EMBL" id="CP006939">
    <property type="protein sequence ID" value="AHC14225.1"/>
    <property type="molecule type" value="Genomic_DNA"/>
</dbReference>
<keyword evidence="14" id="KW-1185">Reference proteome</keyword>
<evidence type="ECO:0000313" key="14">
    <source>
        <dbReference type="Proteomes" id="UP000018680"/>
    </source>
</evidence>
<evidence type="ECO:0000259" key="12">
    <source>
        <dbReference type="Pfam" id="PF00117"/>
    </source>
</evidence>
<feature type="active site" evidence="10 11">
    <location>
        <position position="191"/>
    </location>
</feature>
<dbReference type="EC" id="3.5.1.2" evidence="10"/>
<dbReference type="GO" id="GO:0016829">
    <property type="term" value="F:lyase activity"/>
    <property type="evidence" value="ECO:0007669"/>
    <property type="project" value="UniProtKB-KW"/>
</dbReference>
<keyword evidence="13" id="KW-0808">Transferase</keyword>
<dbReference type="InterPro" id="IPR010139">
    <property type="entry name" value="Imidazole-glycPsynth_HisH"/>
</dbReference>
<dbReference type="Pfam" id="PF00117">
    <property type="entry name" value="GATase"/>
    <property type="match status" value="1"/>
</dbReference>
<evidence type="ECO:0000256" key="3">
    <source>
        <dbReference type="ARBA" id="ARBA00022605"/>
    </source>
</evidence>
<evidence type="ECO:0000256" key="7">
    <source>
        <dbReference type="ARBA" id="ARBA00023239"/>
    </source>
</evidence>
<dbReference type="PANTHER" id="PTHR42701:SF1">
    <property type="entry name" value="IMIDAZOLE GLYCEROL PHOSPHATE SYNTHASE SUBUNIT HISH"/>
    <property type="match status" value="1"/>
</dbReference>
<dbReference type="KEGG" id="slr:L21SP2_0803"/>
<dbReference type="eggNOG" id="COG0118">
    <property type="taxonomic scope" value="Bacteria"/>
</dbReference>
<keyword evidence="3 10" id="KW-0028">Amino-acid biosynthesis</keyword>
<dbReference type="Gene3D" id="3.40.50.880">
    <property type="match status" value="1"/>
</dbReference>
<dbReference type="AlphaFoldDB" id="V5WF13"/>
<name>V5WF13_9SPIO</name>
<dbReference type="InterPro" id="IPR017926">
    <property type="entry name" value="GATASE"/>
</dbReference>
<keyword evidence="7 10" id="KW-0456">Lyase</keyword>
<comment type="function">
    <text evidence="10">IGPS catalyzes the conversion of PRFAR and glutamine to IGP, AICAR and glutamate. The HisH subunit catalyzes the hydrolysis of glutamine to glutamate and ammonia as part of the synthesis of IGP and AICAR. The resulting ammonia molecule is channeled to the active site of HisF.</text>
</comment>
<evidence type="ECO:0000256" key="9">
    <source>
        <dbReference type="ARBA" id="ARBA00049534"/>
    </source>
</evidence>
<dbReference type="RefSeq" id="WP_024267156.1">
    <property type="nucleotide sequence ID" value="NC_023035.1"/>
</dbReference>
<feature type="active site" description="Nucleophile" evidence="10 11">
    <location>
        <position position="79"/>
    </location>
</feature>
<dbReference type="STRING" id="1307761.L21SP2_0803"/>
<dbReference type="PROSITE" id="PS51273">
    <property type="entry name" value="GATASE_TYPE_1"/>
    <property type="match status" value="1"/>
</dbReference>
<dbReference type="Proteomes" id="UP000018680">
    <property type="component" value="Chromosome"/>
</dbReference>
<comment type="subunit">
    <text evidence="2 10">Heterodimer of HisH and HisF.</text>
</comment>
<sequence length="210" mass="22819">MITVIDYDAGNLRSVETALEHLGASYRVSPDPADIATADKILFPGVGEAAHAMAVLRKRGIPQALTEAVKKGTPVLGICIGSQIILDASDEGPTECLGLEAGRAKYFSSEFQAHGITGLKVPHMGWNQVRVNESHPSAGLFRGIPENSSFYFVHSYYPEPRDASVHLAETEYGFPFVSAYGRENLIACQFHPEKSGPAGLRLLDNFIRNF</sequence>
<dbReference type="OrthoDB" id="9807137at2"/>
<protein>
    <recommendedName>
        <fullName evidence="10">Imidazole glycerol phosphate synthase subunit HisH</fullName>
        <ecNumber evidence="10">4.3.2.10</ecNumber>
    </recommendedName>
    <alternativeName>
        <fullName evidence="10">IGP synthase glutaminase subunit</fullName>
        <ecNumber evidence="10">3.5.1.2</ecNumber>
    </alternativeName>
    <alternativeName>
        <fullName evidence="10">IGP synthase subunit HisH</fullName>
    </alternativeName>
    <alternativeName>
        <fullName evidence="10">ImGP synthase subunit HisH</fullName>
        <shortName evidence="10">IGPS subunit HisH</shortName>
    </alternativeName>
</protein>
<dbReference type="GO" id="GO:0000107">
    <property type="term" value="F:imidazoleglycerol-phosphate synthase activity"/>
    <property type="evidence" value="ECO:0007669"/>
    <property type="project" value="UniProtKB-UniRule"/>
</dbReference>
<dbReference type="GO" id="GO:0005737">
    <property type="term" value="C:cytoplasm"/>
    <property type="evidence" value="ECO:0007669"/>
    <property type="project" value="UniProtKB-SubCell"/>
</dbReference>
<comment type="subcellular location">
    <subcellularLocation>
        <location evidence="10">Cytoplasm</location>
    </subcellularLocation>
</comment>
<comment type="pathway">
    <text evidence="1 10">Amino-acid biosynthesis; L-histidine biosynthesis; L-histidine from 5-phospho-alpha-D-ribose 1-diphosphate: step 5/9.</text>
</comment>
<dbReference type="PANTHER" id="PTHR42701">
    <property type="entry name" value="IMIDAZOLE GLYCEROL PHOSPHATE SYNTHASE SUBUNIT HISH"/>
    <property type="match status" value="1"/>
</dbReference>
<dbReference type="HOGENOM" id="CLU_071837_2_2_12"/>
<dbReference type="EC" id="4.3.2.10" evidence="10"/>
<dbReference type="GO" id="GO:0000105">
    <property type="term" value="P:L-histidine biosynthetic process"/>
    <property type="evidence" value="ECO:0007669"/>
    <property type="project" value="UniProtKB-UniRule"/>
</dbReference>
<organism evidence="13 14">
    <name type="scientific">Salinispira pacifica</name>
    <dbReference type="NCBI Taxonomy" id="1307761"/>
    <lineage>
        <taxon>Bacteria</taxon>
        <taxon>Pseudomonadati</taxon>
        <taxon>Spirochaetota</taxon>
        <taxon>Spirochaetia</taxon>
        <taxon>Spirochaetales</taxon>
        <taxon>Spirochaetaceae</taxon>
        <taxon>Salinispira</taxon>
    </lineage>
</organism>
<evidence type="ECO:0000256" key="2">
    <source>
        <dbReference type="ARBA" id="ARBA00011152"/>
    </source>
</evidence>
<feature type="domain" description="Glutamine amidotransferase" evidence="12">
    <location>
        <begin position="4"/>
        <end position="208"/>
    </location>
</feature>
<evidence type="ECO:0000256" key="4">
    <source>
        <dbReference type="ARBA" id="ARBA00022801"/>
    </source>
</evidence>
<accession>V5WF13</accession>
<comment type="catalytic activity">
    <reaction evidence="8 10">
        <text>5-[(5-phospho-1-deoxy-D-ribulos-1-ylimino)methylamino]-1-(5-phospho-beta-D-ribosyl)imidazole-4-carboxamide + L-glutamine = D-erythro-1-(imidazol-4-yl)glycerol 3-phosphate + 5-amino-1-(5-phospho-beta-D-ribosyl)imidazole-4-carboxamide + L-glutamate + H(+)</text>
        <dbReference type="Rhea" id="RHEA:24793"/>
        <dbReference type="ChEBI" id="CHEBI:15378"/>
        <dbReference type="ChEBI" id="CHEBI:29985"/>
        <dbReference type="ChEBI" id="CHEBI:58278"/>
        <dbReference type="ChEBI" id="CHEBI:58359"/>
        <dbReference type="ChEBI" id="CHEBI:58475"/>
        <dbReference type="ChEBI" id="CHEBI:58525"/>
        <dbReference type="EC" id="4.3.2.10"/>
    </reaction>
</comment>
<gene>
    <name evidence="10" type="primary">hisH</name>
    <name evidence="13" type="ORF">L21SP2_0803</name>
</gene>
<keyword evidence="6 10" id="KW-0368">Histidine biosynthesis</keyword>
<feature type="active site" evidence="10 11">
    <location>
        <position position="193"/>
    </location>
</feature>
<dbReference type="HAMAP" id="MF_00278">
    <property type="entry name" value="HisH"/>
    <property type="match status" value="1"/>
</dbReference>
<evidence type="ECO:0000256" key="8">
    <source>
        <dbReference type="ARBA" id="ARBA00047838"/>
    </source>
</evidence>